<proteinExistence type="inferred from homology"/>
<feature type="domain" description="Integrator complex subunit 7 N-terminal" evidence="2">
    <location>
        <begin position="40"/>
        <end position="276"/>
    </location>
</feature>
<dbReference type="Proteomes" id="UP000717996">
    <property type="component" value="Unassembled WGS sequence"/>
</dbReference>
<dbReference type="AlphaFoldDB" id="A0A9P6Y573"/>
<dbReference type="GO" id="GO:0034472">
    <property type="term" value="P:snRNA 3'-end processing"/>
    <property type="evidence" value="ECO:0007669"/>
    <property type="project" value="TreeGrafter"/>
</dbReference>
<dbReference type="InterPro" id="IPR033060">
    <property type="entry name" value="INTS7"/>
</dbReference>
<protein>
    <recommendedName>
        <fullName evidence="2">Integrator complex subunit 7 N-terminal domain-containing protein</fullName>
    </recommendedName>
</protein>
<organism evidence="3 4">
    <name type="scientific">Rhizopus oryzae</name>
    <name type="common">Mucormycosis agent</name>
    <name type="synonym">Rhizopus arrhizus var. delemar</name>
    <dbReference type="NCBI Taxonomy" id="64495"/>
    <lineage>
        <taxon>Eukaryota</taxon>
        <taxon>Fungi</taxon>
        <taxon>Fungi incertae sedis</taxon>
        <taxon>Mucoromycota</taxon>
        <taxon>Mucoromycotina</taxon>
        <taxon>Mucoromycetes</taxon>
        <taxon>Mucorales</taxon>
        <taxon>Mucorineae</taxon>
        <taxon>Rhizopodaceae</taxon>
        <taxon>Rhizopus</taxon>
    </lineage>
</organism>
<gene>
    <name evidence="3" type="ORF">G6F51_009231</name>
</gene>
<dbReference type="Pfam" id="PF24436">
    <property type="entry name" value="INTS7_N"/>
    <property type="match status" value="1"/>
</dbReference>
<dbReference type="GO" id="GO:0032039">
    <property type="term" value="C:integrator complex"/>
    <property type="evidence" value="ECO:0007669"/>
    <property type="project" value="InterPro"/>
</dbReference>
<evidence type="ECO:0000256" key="1">
    <source>
        <dbReference type="ARBA" id="ARBA00008565"/>
    </source>
</evidence>
<dbReference type="PANTHER" id="PTHR13322:SF2">
    <property type="entry name" value="INTEGRATOR COMPLEX SUBUNIT 7"/>
    <property type="match status" value="1"/>
</dbReference>
<dbReference type="SUPFAM" id="SSF48371">
    <property type="entry name" value="ARM repeat"/>
    <property type="match status" value="1"/>
</dbReference>
<dbReference type="OrthoDB" id="275783at2759"/>
<accession>A0A9P6Y573</accession>
<dbReference type="PANTHER" id="PTHR13322">
    <property type="entry name" value="C1ORF73 PROTEIN"/>
    <property type="match status" value="1"/>
</dbReference>
<name>A0A9P6Y573_RHIOR</name>
<evidence type="ECO:0000313" key="4">
    <source>
        <dbReference type="Proteomes" id="UP000717996"/>
    </source>
</evidence>
<dbReference type="EMBL" id="JAANIT010001654">
    <property type="protein sequence ID" value="KAG1539285.1"/>
    <property type="molecule type" value="Genomic_DNA"/>
</dbReference>
<evidence type="ECO:0000313" key="3">
    <source>
        <dbReference type="EMBL" id="KAG1539285.1"/>
    </source>
</evidence>
<dbReference type="InterPro" id="IPR056516">
    <property type="entry name" value="INTS7_N"/>
</dbReference>
<dbReference type="InterPro" id="IPR016024">
    <property type="entry name" value="ARM-type_fold"/>
</dbReference>
<comment type="similarity">
    <text evidence="1">Belongs to the Integrator subunit 7 family.</text>
</comment>
<evidence type="ECO:0000259" key="2">
    <source>
        <dbReference type="Pfam" id="PF24436"/>
    </source>
</evidence>
<sequence>MNHSYNASSISDQEKAHKALLELEIKFNKKSRTGALGIQGSQIQALTGFNRIFEQYPYPVVINAAILKLADWFRTHNNVVKFYVYKVFKEASHQHLEKIINVEETIRRILPILGSNDTTARSITLRVLGCMSIIIAEKLDVQFGIVQRFELATDRLELQAAIWASDQICARSNRFPAVIFSKIDKKLRGHYYPSTSLDIKLQVVKIFRHMHEDIGMTREAQKTCLSLLNDSATGSELGHKFAHKQIKIDRLLEYALNDTRDDVRYSALHDLSILQKTL</sequence>
<reference evidence="3" key="1">
    <citation type="journal article" date="2020" name="Microb. Genom.">
        <title>Genetic diversity of clinical and environmental Mucorales isolates obtained from an investigation of mucormycosis cases among solid organ transplant recipients.</title>
        <authorList>
            <person name="Nguyen M.H."/>
            <person name="Kaul D."/>
            <person name="Muto C."/>
            <person name="Cheng S.J."/>
            <person name="Richter R.A."/>
            <person name="Bruno V.M."/>
            <person name="Liu G."/>
            <person name="Beyhan S."/>
            <person name="Sundermann A.J."/>
            <person name="Mounaud S."/>
            <person name="Pasculle A.W."/>
            <person name="Nierman W.C."/>
            <person name="Driscoll E."/>
            <person name="Cumbie R."/>
            <person name="Clancy C.J."/>
            <person name="Dupont C.L."/>
        </authorList>
    </citation>
    <scope>NUCLEOTIDE SEQUENCE</scope>
    <source>
        <strain evidence="3">GL16</strain>
    </source>
</reference>
<comment type="caution">
    <text evidence="3">The sequence shown here is derived from an EMBL/GenBank/DDBJ whole genome shotgun (WGS) entry which is preliminary data.</text>
</comment>